<feature type="domain" description="RRM" evidence="5">
    <location>
        <begin position="321"/>
        <end position="399"/>
    </location>
</feature>
<evidence type="ECO:0000256" key="2">
    <source>
        <dbReference type="ARBA" id="ARBA00022884"/>
    </source>
</evidence>
<keyword evidence="7" id="KW-1185">Reference proteome</keyword>
<gene>
    <name evidence="6" type="ORF">MAR_034197</name>
</gene>
<dbReference type="EMBL" id="CP111028">
    <property type="protein sequence ID" value="WAR31655.1"/>
    <property type="molecule type" value="Genomic_DNA"/>
</dbReference>
<evidence type="ECO:0000256" key="4">
    <source>
        <dbReference type="SAM" id="MobiDB-lite"/>
    </source>
</evidence>
<feature type="region of interest" description="Disordered" evidence="4">
    <location>
        <begin position="171"/>
        <end position="230"/>
    </location>
</feature>
<protein>
    <submittedName>
        <fullName evidence="6">ELAV1-like protein</fullName>
    </submittedName>
</protein>
<dbReference type="SMART" id="SM00360">
    <property type="entry name" value="RRM"/>
    <property type="match status" value="6"/>
</dbReference>
<evidence type="ECO:0000256" key="3">
    <source>
        <dbReference type="PROSITE-ProRule" id="PRU00176"/>
    </source>
</evidence>
<evidence type="ECO:0000313" key="6">
    <source>
        <dbReference type="EMBL" id="WAR31655.1"/>
    </source>
</evidence>
<evidence type="ECO:0000259" key="5">
    <source>
        <dbReference type="PROSITE" id="PS50102"/>
    </source>
</evidence>
<accession>A0ABY7GB86</accession>
<dbReference type="PANTHER" id="PTHR48025">
    <property type="entry name" value="OS02G0815200 PROTEIN"/>
    <property type="match status" value="1"/>
</dbReference>
<dbReference type="Pfam" id="PF00076">
    <property type="entry name" value="RRM_1"/>
    <property type="match status" value="6"/>
</dbReference>
<dbReference type="CDD" id="cd00590">
    <property type="entry name" value="RRM_SF"/>
    <property type="match status" value="1"/>
</dbReference>
<dbReference type="SMART" id="SM00361">
    <property type="entry name" value="RRM_1"/>
    <property type="match status" value="6"/>
</dbReference>
<dbReference type="InterPro" id="IPR003954">
    <property type="entry name" value="RRM_euk-type"/>
</dbReference>
<dbReference type="InterPro" id="IPR012677">
    <property type="entry name" value="Nucleotide-bd_a/b_plait_sf"/>
</dbReference>
<feature type="domain" description="RRM" evidence="5">
    <location>
        <begin position="607"/>
        <end position="685"/>
    </location>
</feature>
<feature type="domain" description="RRM" evidence="5">
    <location>
        <begin position="100"/>
        <end position="180"/>
    </location>
</feature>
<dbReference type="PRINTS" id="PR00961">
    <property type="entry name" value="HUDSXLRNA"/>
</dbReference>
<dbReference type="InterPro" id="IPR002343">
    <property type="entry name" value="Hud_Sxl_RNA"/>
</dbReference>
<feature type="domain" description="RRM" evidence="5">
    <location>
        <begin position="13"/>
        <end position="91"/>
    </location>
</feature>
<feature type="domain" description="RRM" evidence="5">
    <location>
        <begin position="407"/>
        <end position="487"/>
    </location>
</feature>
<evidence type="ECO:0000256" key="1">
    <source>
        <dbReference type="ARBA" id="ARBA00022737"/>
    </source>
</evidence>
<keyword evidence="2 3" id="KW-0694">RNA-binding</keyword>
<dbReference type="InterPro" id="IPR000504">
    <property type="entry name" value="RRM_dom"/>
</dbReference>
<reference evidence="6" key="1">
    <citation type="submission" date="2022-11" db="EMBL/GenBank/DDBJ databases">
        <title>Centuries of genome instability and evolution in soft-shell clam transmissible cancer (bioRxiv).</title>
        <authorList>
            <person name="Hart S.F.M."/>
            <person name="Yonemitsu M.A."/>
            <person name="Giersch R.M."/>
            <person name="Beal B.F."/>
            <person name="Arriagada G."/>
            <person name="Davis B.W."/>
            <person name="Ostrander E.A."/>
            <person name="Goff S.P."/>
            <person name="Metzger M.J."/>
        </authorList>
    </citation>
    <scope>NUCLEOTIDE SEQUENCE</scope>
    <source>
        <strain evidence="6">MELC-2E11</strain>
        <tissue evidence="6">Siphon/mantle</tissue>
    </source>
</reference>
<dbReference type="SUPFAM" id="SSF54928">
    <property type="entry name" value="RNA-binding domain, RBD"/>
    <property type="match status" value="4"/>
</dbReference>
<dbReference type="InterPro" id="IPR035979">
    <property type="entry name" value="RBD_domain_sf"/>
</dbReference>
<sequence length="687" mass="74663">MATGGARQPIGGTKIIVNNLSKTIDADELKTMFSHFGTVTHANICTNRTDGRSMGYGFVDYSKAMDAAKAIEDMNGLQLGDKKLRVAYPEPVDDTVKNATKVMLKKLPVKYDEDKIQELCSKFGKVVKVRLLRDSVTNRSRACAFVFYEKWTDAQRAVEALNDFKPEGGTRNMAVKIDDTGPRVTPYNQTGGSRPAPYGARPQPHGGMHRPTPQSGHPYSSAPRPPSIPSYGTAGKGSVALFLYNIGEYVSEHEIHNIFAQFGGLVKIDIVRDPSTQLCKGYAFLTFENKGAAENAIYTIDGMIYPHVTAKMAEHDNPNKTNLIINYLPQTYSDDEMFTLFSTIGTVVNCRIIRDKSSGYSYGFGFVEYSTPQEAMNAIESLNGCEIENKRIKVALARPPGENTKGSNLYIRNVPHNYDEHTLQDLFSPYGNVIQTRILMDHNTGMSKGVGFVLFETKPCAEQAMNDLNGQVPPNGTQAMSIKFADDNAKKVRPPQQMGGYGGGYGQFAAPRPGGPMRGPGGSGGRMRYNPMAAGPTMSNNGYGAYSGGYQGGYAGGAGSMTPKRGMGARMGNPARGGARMGGQIGGPAAGQFGQFGAGDASTDDGFILFAYNIGTDATENDIWNLFSPYGTIKKVNVIWDHQQNKCKGYGFVTMSTLEEAKYAIEYLNGFYYKTGPLQVSLKTDKK</sequence>
<feature type="domain" description="RRM" evidence="5">
    <location>
        <begin position="239"/>
        <end position="315"/>
    </location>
</feature>
<organism evidence="6 7">
    <name type="scientific">Mya arenaria</name>
    <name type="common">Soft-shell clam</name>
    <dbReference type="NCBI Taxonomy" id="6604"/>
    <lineage>
        <taxon>Eukaryota</taxon>
        <taxon>Metazoa</taxon>
        <taxon>Spiralia</taxon>
        <taxon>Lophotrochozoa</taxon>
        <taxon>Mollusca</taxon>
        <taxon>Bivalvia</taxon>
        <taxon>Autobranchia</taxon>
        <taxon>Heteroconchia</taxon>
        <taxon>Euheterodonta</taxon>
        <taxon>Imparidentia</taxon>
        <taxon>Neoheterodontei</taxon>
        <taxon>Myida</taxon>
        <taxon>Myoidea</taxon>
        <taxon>Myidae</taxon>
        <taxon>Mya</taxon>
    </lineage>
</organism>
<proteinExistence type="predicted"/>
<evidence type="ECO:0000313" key="7">
    <source>
        <dbReference type="Proteomes" id="UP001164746"/>
    </source>
</evidence>
<dbReference type="Proteomes" id="UP001164746">
    <property type="component" value="Chromosome 17"/>
</dbReference>
<name>A0ABY7GB86_MYAAR</name>
<dbReference type="Gene3D" id="3.30.70.330">
    <property type="match status" value="6"/>
</dbReference>
<dbReference type="PROSITE" id="PS50102">
    <property type="entry name" value="RRM"/>
    <property type="match status" value="6"/>
</dbReference>
<dbReference type="PANTHER" id="PTHR48025:SF1">
    <property type="entry name" value="RRM DOMAIN-CONTAINING PROTEIN"/>
    <property type="match status" value="1"/>
</dbReference>
<dbReference type="InterPro" id="IPR050502">
    <property type="entry name" value="Euk_RNA-bind_prot"/>
</dbReference>
<keyword evidence="1" id="KW-0677">Repeat</keyword>